<proteinExistence type="predicted"/>
<name>A0A816GJQ3_9BILA</name>
<evidence type="ECO:0000313" key="4">
    <source>
        <dbReference type="EMBL" id="CAF1675534.1"/>
    </source>
</evidence>
<dbReference type="AlphaFoldDB" id="A0A816GJQ3"/>
<evidence type="ECO:0000313" key="7">
    <source>
        <dbReference type="Proteomes" id="UP000663834"/>
    </source>
</evidence>
<dbReference type="Proteomes" id="UP000663834">
    <property type="component" value="Unassembled WGS sequence"/>
</dbReference>
<keyword evidence="1" id="KW-1133">Transmembrane helix</keyword>
<dbReference type="EMBL" id="CAJOBI010286738">
    <property type="protein sequence ID" value="CAF5155143.1"/>
    <property type="molecule type" value="Genomic_DNA"/>
</dbReference>
<dbReference type="Proteomes" id="UP000663855">
    <property type="component" value="Unassembled WGS sequence"/>
</dbReference>
<dbReference type="EMBL" id="CAJNOW010019860">
    <property type="protein sequence ID" value="CAF1675534.1"/>
    <property type="molecule type" value="Genomic_DNA"/>
</dbReference>
<evidence type="ECO:0000313" key="5">
    <source>
        <dbReference type="EMBL" id="CAF2197573.1"/>
    </source>
</evidence>
<comment type="caution">
    <text evidence="4">The sequence shown here is derived from an EMBL/GenBank/DDBJ whole genome shotgun (WGS) entry which is preliminary data.</text>
</comment>
<dbReference type="Proteomes" id="UP000663824">
    <property type="component" value="Unassembled WGS sequence"/>
</dbReference>
<keyword evidence="2" id="KW-0732">Signal</keyword>
<feature type="chain" id="PRO_5035609681" evidence="2">
    <location>
        <begin position="20"/>
        <end position="200"/>
    </location>
</feature>
<dbReference type="OrthoDB" id="10006567at2759"/>
<sequence>MKYLAIFLTQFLFISKYQCEYASCRTNCSTNGKFDSECWRQALTYQSAELVERLFSFSSLSVHVDAFQRHHSSQLNDSIEFIDTALKNNLLNESKDAKLNMNLFTETKQILINFCRNLTSRPVKNVNQIPSLTCSTHSCSGDIRNYVVLFIISIGICSLTLVICIIQSIKIRRRRNSIFIVIASDVVTDSPAATVANSDT</sequence>
<feature type="transmembrane region" description="Helical" evidence="1">
    <location>
        <begin position="146"/>
        <end position="166"/>
    </location>
</feature>
<keyword evidence="1" id="KW-0472">Membrane</keyword>
<reference evidence="4" key="1">
    <citation type="submission" date="2021-02" db="EMBL/GenBank/DDBJ databases">
        <authorList>
            <person name="Nowell W R."/>
        </authorList>
    </citation>
    <scope>NUCLEOTIDE SEQUENCE</scope>
</reference>
<protein>
    <submittedName>
        <fullName evidence="4">Uncharacterized protein</fullName>
    </submittedName>
</protein>
<organism evidence="4 7">
    <name type="scientific">Rotaria magnacalcarata</name>
    <dbReference type="NCBI Taxonomy" id="392030"/>
    <lineage>
        <taxon>Eukaryota</taxon>
        <taxon>Metazoa</taxon>
        <taxon>Spiralia</taxon>
        <taxon>Gnathifera</taxon>
        <taxon>Rotifera</taxon>
        <taxon>Eurotatoria</taxon>
        <taxon>Bdelloidea</taxon>
        <taxon>Philodinida</taxon>
        <taxon>Philodinidae</taxon>
        <taxon>Rotaria</taxon>
    </lineage>
</organism>
<dbReference type="EMBL" id="CAJNRE010019455">
    <property type="protein sequence ID" value="CAF2197573.1"/>
    <property type="molecule type" value="Genomic_DNA"/>
</dbReference>
<gene>
    <name evidence="3" type="ORF">CJN711_LOCUS36486</name>
    <name evidence="4" type="ORF">KQP761_LOCUS35272</name>
    <name evidence="5" type="ORF">MBJ925_LOCUS35210</name>
    <name evidence="6" type="ORF">SMN809_LOCUS64158</name>
</gene>
<accession>A0A816GJQ3</accession>
<dbReference type="Proteomes" id="UP000676336">
    <property type="component" value="Unassembled WGS sequence"/>
</dbReference>
<evidence type="ECO:0000256" key="2">
    <source>
        <dbReference type="SAM" id="SignalP"/>
    </source>
</evidence>
<dbReference type="EMBL" id="CAJNOV010017660">
    <property type="protein sequence ID" value="CAF1610844.1"/>
    <property type="molecule type" value="Genomic_DNA"/>
</dbReference>
<evidence type="ECO:0000313" key="6">
    <source>
        <dbReference type="EMBL" id="CAF5155143.1"/>
    </source>
</evidence>
<keyword evidence="1" id="KW-0812">Transmembrane</keyword>
<evidence type="ECO:0000256" key="1">
    <source>
        <dbReference type="SAM" id="Phobius"/>
    </source>
</evidence>
<feature type="signal peptide" evidence="2">
    <location>
        <begin position="1"/>
        <end position="19"/>
    </location>
</feature>
<evidence type="ECO:0000313" key="3">
    <source>
        <dbReference type="EMBL" id="CAF1610844.1"/>
    </source>
</evidence>